<name>A0ABX7PR26_9ACTN</name>
<feature type="compositionally biased region" description="Polar residues" evidence="1">
    <location>
        <begin position="74"/>
        <end position="86"/>
    </location>
</feature>
<feature type="domain" description="Helix-turn-helix" evidence="2">
    <location>
        <begin position="16"/>
        <end position="66"/>
    </location>
</feature>
<accession>A0ABX7PR26</accession>
<evidence type="ECO:0000313" key="3">
    <source>
        <dbReference type="EMBL" id="QSR28454.1"/>
    </source>
</evidence>
<dbReference type="InterPro" id="IPR041657">
    <property type="entry name" value="HTH_17"/>
</dbReference>
<dbReference type="InterPro" id="IPR009061">
    <property type="entry name" value="DNA-bd_dom_put_sf"/>
</dbReference>
<protein>
    <submittedName>
        <fullName evidence="3">MerR family transcriptional regulator</fullName>
    </submittedName>
</protein>
<dbReference type="Proteomes" id="UP000662818">
    <property type="component" value="Chromosome"/>
</dbReference>
<feature type="region of interest" description="Disordered" evidence="1">
    <location>
        <begin position="66"/>
        <end position="86"/>
    </location>
</feature>
<dbReference type="SUPFAM" id="SSF46955">
    <property type="entry name" value="Putative DNA-binding domain"/>
    <property type="match status" value="1"/>
</dbReference>
<organism evidence="3 4">
    <name type="scientific">Nocardioides aromaticivorans</name>
    <dbReference type="NCBI Taxonomy" id="200618"/>
    <lineage>
        <taxon>Bacteria</taxon>
        <taxon>Bacillati</taxon>
        <taxon>Actinomycetota</taxon>
        <taxon>Actinomycetes</taxon>
        <taxon>Propionibacteriales</taxon>
        <taxon>Nocardioidaceae</taxon>
        <taxon>Nocardioides</taxon>
    </lineage>
</organism>
<keyword evidence="4" id="KW-1185">Reference proteome</keyword>
<dbReference type="EMBL" id="CP022295">
    <property type="protein sequence ID" value="QSR28454.1"/>
    <property type="molecule type" value="Genomic_DNA"/>
</dbReference>
<gene>
    <name evidence="3" type="ORF">CFH99_22780</name>
</gene>
<reference evidence="3 4" key="1">
    <citation type="submission" date="2017-06" db="EMBL/GenBank/DDBJ databases">
        <title>Complete Genome Sequence of the Soil Carbazole-Degrading Bacterium Nocardioides aromaticivorans IC177.</title>
        <authorList>
            <person name="Vejarano F."/>
            <person name="Suzuki-Minakuchi C."/>
            <person name="Ohtsubo Y."/>
            <person name="Tsuda M."/>
            <person name="Okada K."/>
            <person name="Nojiri H."/>
        </authorList>
    </citation>
    <scope>NUCLEOTIDE SEQUENCE [LARGE SCALE GENOMIC DNA]</scope>
    <source>
        <strain evidence="3 4">IC177</strain>
    </source>
</reference>
<dbReference type="RefSeq" id="WP_242530390.1">
    <property type="nucleotide sequence ID" value="NZ_CP022295.1"/>
</dbReference>
<evidence type="ECO:0000259" key="2">
    <source>
        <dbReference type="Pfam" id="PF12728"/>
    </source>
</evidence>
<proteinExistence type="predicted"/>
<dbReference type="Pfam" id="PF12728">
    <property type="entry name" value="HTH_17"/>
    <property type="match status" value="1"/>
</dbReference>
<sequence length="86" mass="9972">MTTARQDTDTHEHDEMLTIDEAAQFLRVPVATMRYWRYCGTGPFSFKVQRHVRYWRSDLVLWRAEQGRAPGSPQGATRSSGRASER</sequence>
<evidence type="ECO:0000256" key="1">
    <source>
        <dbReference type="SAM" id="MobiDB-lite"/>
    </source>
</evidence>
<evidence type="ECO:0000313" key="4">
    <source>
        <dbReference type="Proteomes" id="UP000662818"/>
    </source>
</evidence>